<comment type="caution">
    <text evidence="1">The sequence shown here is derived from an EMBL/GenBank/DDBJ whole genome shotgun (WGS) entry which is preliminary data.</text>
</comment>
<gene>
    <name evidence="1" type="ORF">H2198_003603</name>
</gene>
<sequence length="265" mass="28374">MASSKVILVTGGNSGIGYETVKALLQSDKAYHILLGARSSEKAKLAIETLHKECSNVTNTVESIQIDLTSDESIETAFKQVKANPGRLDILVNNAGAALDLEFMEGHISLRSRFNAAYDINVAGTNVITWVFMPLLLQSADPRLIFVGGLSSITSAAESGSLLPPSPAGWPKHFNFDPIGYRCSKVALNMLMIDWNHKLKADGVKVWAVAPGFLATNLGGRPELAKQMGAGHPSEGGDIIKRVVEGERDADVGKFVAKNGGFVPW</sequence>
<dbReference type="EMBL" id="JAPDRQ010000049">
    <property type="protein sequence ID" value="KAJ9658585.1"/>
    <property type="molecule type" value="Genomic_DNA"/>
</dbReference>
<reference evidence="1" key="1">
    <citation type="submission" date="2022-10" db="EMBL/GenBank/DDBJ databases">
        <title>Culturing micro-colonial fungi from biological soil crusts in the Mojave desert and describing Neophaeococcomyces mojavensis, and introducing the new genera and species Taxawa tesnikishii.</title>
        <authorList>
            <person name="Kurbessoian T."/>
            <person name="Stajich J.E."/>
        </authorList>
    </citation>
    <scope>NUCLEOTIDE SEQUENCE</scope>
    <source>
        <strain evidence="1">JES_112</strain>
    </source>
</reference>
<organism evidence="1 2">
    <name type="scientific">Neophaeococcomyces mojaviensis</name>
    <dbReference type="NCBI Taxonomy" id="3383035"/>
    <lineage>
        <taxon>Eukaryota</taxon>
        <taxon>Fungi</taxon>
        <taxon>Dikarya</taxon>
        <taxon>Ascomycota</taxon>
        <taxon>Pezizomycotina</taxon>
        <taxon>Eurotiomycetes</taxon>
        <taxon>Chaetothyriomycetidae</taxon>
        <taxon>Chaetothyriales</taxon>
        <taxon>Chaetothyriales incertae sedis</taxon>
        <taxon>Neophaeococcomyces</taxon>
    </lineage>
</organism>
<name>A0ACC3AB94_9EURO</name>
<protein>
    <submittedName>
        <fullName evidence="1">Uncharacterized protein</fullName>
    </submittedName>
</protein>
<evidence type="ECO:0000313" key="1">
    <source>
        <dbReference type="EMBL" id="KAJ9658585.1"/>
    </source>
</evidence>
<accession>A0ACC3AB94</accession>
<proteinExistence type="predicted"/>
<keyword evidence="2" id="KW-1185">Reference proteome</keyword>
<evidence type="ECO:0000313" key="2">
    <source>
        <dbReference type="Proteomes" id="UP001172386"/>
    </source>
</evidence>
<dbReference type="Proteomes" id="UP001172386">
    <property type="component" value="Unassembled WGS sequence"/>
</dbReference>